<dbReference type="InterPro" id="IPR025366">
    <property type="entry name" value="DUF4270"/>
</dbReference>
<feature type="chain" id="PRO_5043481726" evidence="1">
    <location>
        <begin position="26"/>
        <end position="559"/>
    </location>
</feature>
<dbReference type="EMBL" id="CP155618">
    <property type="protein sequence ID" value="XBL15549.1"/>
    <property type="molecule type" value="Genomic_DNA"/>
</dbReference>
<proteinExistence type="predicted"/>
<protein>
    <submittedName>
        <fullName evidence="2">DUF4270 domain-containing protein</fullName>
    </submittedName>
</protein>
<organism evidence="2 3">
    <name type="scientific">Mariniflexile litorale</name>
    <dbReference type="NCBI Taxonomy" id="3045158"/>
    <lineage>
        <taxon>Bacteria</taxon>
        <taxon>Pseudomonadati</taxon>
        <taxon>Bacteroidota</taxon>
        <taxon>Flavobacteriia</taxon>
        <taxon>Flavobacteriales</taxon>
        <taxon>Flavobacteriaceae</taxon>
        <taxon>Mariniflexile</taxon>
    </lineage>
</organism>
<dbReference type="PROSITE" id="PS51257">
    <property type="entry name" value="PROKAR_LIPOPROTEIN"/>
    <property type="match status" value="1"/>
</dbReference>
<dbReference type="RefSeq" id="WP_308991548.1">
    <property type="nucleotide sequence ID" value="NZ_CP155618.1"/>
</dbReference>
<evidence type="ECO:0000313" key="2">
    <source>
        <dbReference type="EMBL" id="XBL15549.1"/>
    </source>
</evidence>
<keyword evidence="1" id="KW-0732">Signal</keyword>
<reference evidence="2" key="1">
    <citation type="submission" date="2024-04" db="EMBL/GenBank/DDBJ databases">
        <title>Mariniflexile litorale, isolated from the shallow sediments of the Sea of Japan.</title>
        <authorList>
            <person name="Romanenko L."/>
            <person name="Isaeva M."/>
        </authorList>
    </citation>
    <scope>NUCLEOTIDE SEQUENCE [LARGE SCALE GENOMIC DNA]</scope>
    <source>
        <strain evidence="2">KMM 9835</strain>
    </source>
</reference>
<name>A0AAU7EHI3_9FLAO</name>
<feature type="signal peptide" evidence="1">
    <location>
        <begin position="1"/>
        <end position="25"/>
    </location>
</feature>
<evidence type="ECO:0000313" key="3">
    <source>
        <dbReference type="Proteomes" id="UP001224325"/>
    </source>
</evidence>
<dbReference type="KEGG" id="mlil:QLS71_005905"/>
<dbReference type="AlphaFoldDB" id="A0AAU7EHI3"/>
<dbReference type="Pfam" id="PF14092">
    <property type="entry name" value="DUF4270"/>
    <property type="match status" value="1"/>
</dbReference>
<keyword evidence="3" id="KW-1185">Reference proteome</keyword>
<sequence length="559" mass="62525">MKKTIKTLKFSVAFLFVFSSFIACDKDFAIVESDVLGEQNSNFKTDSISFQIAAYNKKLDSLQINGLSSYLLGVYNDPAYGQTIASIITQITPSIYSPDFGDNPVIDSVVLTIPYFNRATGTDENGNPTYTLDSIYGKIPKEAIKPFQLTIYQNNYFLRTFDPNTSLDQKQKYYSKADGSINTTDNFALNGSSVINFDDQKGALVYSNSSFTPSNDAIKTSVGVAPDKVTTLSTPALREKLDIAFWKTTILDKEDDAVLSNPSNFSNYFRGLYFKAETIGGTGNMILLNLATNANITIYYSKDSSVAGEKTQSTYTLNFTENILNTFINNYSSVPLQNGNKTTGDEKLYLKGAEGSMAVVDLFSGTNTLEDFLNTYRIPLGNNEYKKDRYGNYILRRLINEAQLIIYEDDSMLTYGVDDNGDDYHEYDRIYAYDIKNNKQLIDYDYDPTGNTTTPYNSVFFHLGQRQTDDASVSKYKIHLTEHLNNILLRDSTNTKIGLVLSTNVNRINSAKILNSADEVTSIPATSLLTPRGTILYGTNSTVPNNRKMKLKIFFTEPK</sequence>
<gene>
    <name evidence="2" type="ORF">QLS71_005905</name>
</gene>
<evidence type="ECO:0000256" key="1">
    <source>
        <dbReference type="SAM" id="SignalP"/>
    </source>
</evidence>
<dbReference type="Proteomes" id="UP001224325">
    <property type="component" value="Chromosome"/>
</dbReference>
<accession>A0AAU7EHI3</accession>